<dbReference type="PANTHER" id="PTHR41523">
    <property type="entry name" value="TWO-COMPONENT SYSTEM SENSOR PROTEIN"/>
    <property type="match status" value="1"/>
</dbReference>
<feature type="domain" description="Histidine kinase" evidence="8">
    <location>
        <begin position="134"/>
        <end position="342"/>
    </location>
</feature>
<dbReference type="Pfam" id="PF07568">
    <property type="entry name" value="HisKA_2"/>
    <property type="match status" value="1"/>
</dbReference>
<evidence type="ECO:0000256" key="4">
    <source>
        <dbReference type="ARBA" id="ARBA00022679"/>
    </source>
</evidence>
<dbReference type="InterPro" id="IPR003594">
    <property type="entry name" value="HATPase_dom"/>
</dbReference>
<dbReference type="InterPro" id="IPR011495">
    <property type="entry name" value="Sig_transdc_His_kin_sub2_dim/P"/>
</dbReference>
<organism evidence="9">
    <name type="scientific">freshwater metagenome</name>
    <dbReference type="NCBI Taxonomy" id="449393"/>
    <lineage>
        <taxon>unclassified sequences</taxon>
        <taxon>metagenomes</taxon>
        <taxon>ecological metagenomes</taxon>
    </lineage>
</organism>
<evidence type="ECO:0000313" key="9">
    <source>
        <dbReference type="EMBL" id="CAB4737200.1"/>
    </source>
</evidence>
<dbReference type="SMART" id="SM00387">
    <property type="entry name" value="HATPase_c"/>
    <property type="match status" value="1"/>
</dbReference>
<evidence type="ECO:0000256" key="3">
    <source>
        <dbReference type="ARBA" id="ARBA00022553"/>
    </source>
</evidence>
<dbReference type="EC" id="2.7.13.3" evidence="2"/>
<evidence type="ECO:0000256" key="2">
    <source>
        <dbReference type="ARBA" id="ARBA00012438"/>
    </source>
</evidence>
<dbReference type="InterPro" id="IPR036890">
    <property type="entry name" value="HATPase_C_sf"/>
</dbReference>
<keyword evidence="3" id="KW-0597">Phosphoprotein</keyword>
<dbReference type="Gene3D" id="3.30.565.10">
    <property type="entry name" value="Histidine kinase-like ATPase, C-terminal domain"/>
    <property type="match status" value="1"/>
</dbReference>
<dbReference type="EMBL" id="CAEZYH010000181">
    <property type="protein sequence ID" value="CAB4737200.1"/>
    <property type="molecule type" value="Genomic_DNA"/>
</dbReference>
<evidence type="ECO:0000256" key="1">
    <source>
        <dbReference type="ARBA" id="ARBA00000085"/>
    </source>
</evidence>
<reference evidence="9" key="1">
    <citation type="submission" date="2020-05" db="EMBL/GenBank/DDBJ databases">
        <authorList>
            <person name="Chiriac C."/>
            <person name="Salcher M."/>
            <person name="Ghai R."/>
            <person name="Kavagutti S V."/>
        </authorList>
    </citation>
    <scope>NUCLEOTIDE SEQUENCE</scope>
</reference>
<dbReference type="GO" id="GO:0005524">
    <property type="term" value="F:ATP binding"/>
    <property type="evidence" value="ECO:0007669"/>
    <property type="project" value="UniProtKB-KW"/>
</dbReference>
<proteinExistence type="predicted"/>
<evidence type="ECO:0000259" key="8">
    <source>
        <dbReference type="PROSITE" id="PS50109"/>
    </source>
</evidence>
<dbReference type="Gene3D" id="3.30.450.20">
    <property type="entry name" value="PAS domain"/>
    <property type="match status" value="1"/>
</dbReference>
<dbReference type="GO" id="GO:0004673">
    <property type="term" value="F:protein histidine kinase activity"/>
    <property type="evidence" value="ECO:0007669"/>
    <property type="project" value="UniProtKB-EC"/>
</dbReference>
<sequence length="342" mass="36977">MITEGAFPFPGRAADLSAAPRVGDGAVVLDENAIIRYASPNAVSALHRVGITANVVGQSLSELGFADSPVRQAFERFEPVIEEFDQTADVTLLVRCIPIISTEVITGGMLLIRDVTEVRRRDRMLLSKDATIREIHHRVKNNLQTISSLLRLQARRLESPEAKAAVQESVRRIRTIALVHETLSRETGEDVAFIEIVRPLMRLAEEGLQSPDRPVRFIVQGDGGRLPATIATPLSVVLTELLQNAVDHGFPEGSDGGTVVVELGGDDDEIEIKVINDGRGLDPSFDLNGATGLGLSIVRTLVTTELNGSISIRAGAPEDFIAVGIEAHRRGDGTVVDLRLPR</sequence>
<dbReference type="SMART" id="SM00911">
    <property type="entry name" value="HWE_HK"/>
    <property type="match status" value="1"/>
</dbReference>
<evidence type="ECO:0000256" key="5">
    <source>
        <dbReference type="ARBA" id="ARBA00022741"/>
    </source>
</evidence>
<evidence type="ECO:0000256" key="6">
    <source>
        <dbReference type="ARBA" id="ARBA00022777"/>
    </source>
</evidence>
<dbReference type="InterPro" id="IPR011102">
    <property type="entry name" value="Sig_transdc_His_kinase_HWE"/>
</dbReference>
<dbReference type="AlphaFoldDB" id="A0A6J6SQW7"/>
<comment type="catalytic activity">
    <reaction evidence="1">
        <text>ATP + protein L-histidine = ADP + protein N-phospho-L-histidine.</text>
        <dbReference type="EC" id="2.7.13.3"/>
    </reaction>
</comment>
<gene>
    <name evidence="9" type="ORF">UFOPK2658_02065</name>
</gene>
<keyword evidence="7" id="KW-0067">ATP-binding</keyword>
<dbReference type="Pfam" id="PF02518">
    <property type="entry name" value="HATPase_c"/>
    <property type="match status" value="1"/>
</dbReference>
<name>A0A6J6SQW7_9ZZZZ</name>
<keyword evidence="6" id="KW-0418">Kinase</keyword>
<dbReference type="SUPFAM" id="SSF55874">
    <property type="entry name" value="ATPase domain of HSP90 chaperone/DNA topoisomerase II/histidine kinase"/>
    <property type="match status" value="1"/>
</dbReference>
<dbReference type="InterPro" id="IPR005467">
    <property type="entry name" value="His_kinase_dom"/>
</dbReference>
<keyword evidence="5" id="KW-0547">Nucleotide-binding</keyword>
<dbReference type="PROSITE" id="PS50109">
    <property type="entry name" value="HIS_KIN"/>
    <property type="match status" value="1"/>
</dbReference>
<evidence type="ECO:0000256" key="7">
    <source>
        <dbReference type="ARBA" id="ARBA00022840"/>
    </source>
</evidence>
<dbReference type="PANTHER" id="PTHR41523:SF8">
    <property type="entry name" value="ETHYLENE RESPONSE SENSOR PROTEIN"/>
    <property type="match status" value="1"/>
</dbReference>
<keyword evidence="4" id="KW-0808">Transferase</keyword>
<protein>
    <recommendedName>
        <fullName evidence="2">histidine kinase</fullName>
        <ecNumber evidence="2">2.7.13.3</ecNumber>
    </recommendedName>
</protein>
<accession>A0A6J6SQW7</accession>